<sequence>MVGLSVILEGSSCTMRNQSCTSQVVNKASMIIQSSPTSPTPSSPNPFSRKNKQGFGNAHVGFLHHCFLCKQNLMPGKDIFMYK</sequence>
<reference evidence="8 9" key="1">
    <citation type="submission" date="2024-01" db="EMBL/GenBank/DDBJ databases">
        <title>The complete chloroplast genome sequence of Lithospermum erythrorhizon: insights into the phylogenetic relationship among Boraginaceae species and the maternal lineages of purple gromwells.</title>
        <authorList>
            <person name="Okada T."/>
            <person name="Watanabe K."/>
        </authorList>
    </citation>
    <scope>NUCLEOTIDE SEQUENCE [LARGE SCALE GENOMIC DNA]</scope>
</reference>
<dbReference type="PANTHER" id="PTHR33059:SF84">
    <property type="entry name" value="FCS-LIKE ZINC FINGER 15"/>
    <property type="match status" value="1"/>
</dbReference>
<evidence type="ECO:0000313" key="8">
    <source>
        <dbReference type="EMBL" id="GAA0185337.1"/>
    </source>
</evidence>
<evidence type="ECO:0000256" key="2">
    <source>
        <dbReference type="ARBA" id="ARBA00009374"/>
    </source>
</evidence>
<accession>A0AAV3RY93</accession>
<dbReference type="PANTHER" id="PTHR33059">
    <property type="entry name" value="FCS-LIKE ZINC FINGER 5"/>
    <property type="match status" value="1"/>
</dbReference>
<comment type="similarity">
    <text evidence="2">Belongs to the FLZ family.</text>
</comment>
<keyword evidence="3" id="KW-0963">Cytoplasm</keyword>
<keyword evidence="9" id="KW-1185">Reference proteome</keyword>
<dbReference type="GO" id="GO:0008270">
    <property type="term" value="F:zinc ion binding"/>
    <property type="evidence" value="ECO:0007669"/>
    <property type="project" value="UniProtKB-KW"/>
</dbReference>
<gene>
    <name evidence="8" type="ORF">LIER_32625</name>
</gene>
<feature type="domain" description="FLZ-type" evidence="7">
    <location>
        <begin position="61"/>
        <end position="83"/>
    </location>
</feature>
<evidence type="ECO:0000313" key="9">
    <source>
        <dbReference type="Proteomes" id="UP001454036"/>
    </source>
</evidence>
<keyword evidence="5" id="KW-0863">Zinc-finger</keyword>
<evidence type="ECO:0000256" key="5">
    <source>
        <dbReference type="ARBA" id="ARBA00022771"/>
    </source>
</evidence>
<keyword evidence="4" id="KW-0479">Metal-binding</keyword>
<dbReference type="AlphaFoldDB" id="A0AAV3RY93"/>
<proteinExistence type="inferred from homology"/>
<evidence type="ECO:0000256" key="6">
    <source>
        <dbReference type="PROSITE-ProRule" id="PRU01131"/>
    </source>
</evidence>
<evidence type="ECO:0000256" key="1">
    <source>
        <dbReference type="ARBA" id="ARBA00004496"/>
    </source>
</evidence>
<dbReference type="InterPro" id="IPR007650">
    <property type="entry name" value="Zf-FLZ_dom"/>
</dbReference>
<keyword evidence="5" id="KW-0862">Zinc</keyword>
<dbReference type="Proteomes" id="UP001454036">
    <property type="component" value="Unassembled WGS sequence"/>
</dbReference>
<comment type="subcellular location">
    <subcellularLocation>
        <location evidence="1">Cytoplasm</location>
    </subcellularLocation>
</comment>
<organism evidence="8 9">
    <name type="scientific">Lithospermum erythrorhizon</name>
    <name type="common">Purple gromwell</name>
    <name type="synonym">Lithospermum officinale var. erythrorhizon</name>
    <dbReference type="NCBI Taxonomy" id="34254"/>
    <lineage>
        <taxon>Eukaryota</taxon>
        <taxon>Viridiplantae</taxon>
        <taxon>Streptophyta</taxon>
        <taxon>Embryophyta</taxon>
        <taxon>Tracheophyta</taxon>
        <taxon>Spermatophyta</taxon>
        <taxon>Magnoliopsida</taxon>
        <taxon>eudicotyledons</taxon>
        <taxon>Gunneridae</taxon>
        <taxon>Pentapetalae</taxon>
        <taxon>asterids</taxon>
        <taxon>lamiids</taxon>
        <taxon>Boraginales</taxon>
        <taxon>Boraginaceae</taxon>
        <taxon>Boraginoideae</taxon>
        <taxon>Lithospermeae</taxon>
        <taxon>Lithospermum</taxon>
    </lineage>
</organism>
<dbReference type="GO" id="GO:0005737">
    <property type="term" value="C:cytoplasm"/>
    <property type="evidence" value="ECO:0007669"/>
    <property type="project" value="UniProtKB-SubCell"/>
</dbReference>
<feature type="zinc finger region" description="FLZ-type" evidence="6">
    <location>
        <begin position="61"/>
        <end position="83"/>
    </location>
</feature>
<name>A0AAV3RY93_LITER</name>
<evidence type="ECO:0000259" key="7">
    <source>
        <dbReference type="PROSITE" id="PS51795"/>
    </source>
</evidence>
<dbReference type="EMBL" id="BAABME010012622">
    <property type="protein sequence ID" value="GAA0185337.1"/>
    <property type="molecule type" value="Genomic_DNA"/>
</dbReference>
<evidence type="ECO:0000256" key="4">
    <source>
        <dbReference type="ARBA" id="ARBA00022723"/>
    </source>
</evidence>
<dbReference type="PROSITE" id="PS51795">
    <property type="entry name" value="ZF_FLZ"/>
    <property type="match status" value="1"/>
</dbReference>
<dbReference type="Pfam" id="PF04570">
    <property type="entry name" value="zf-FLZ"/>
    <property type="match status" value="1"/>
</dbReference>
<evidence type="ECO:0000256" key="3">
    <source>
        <dbReference type="ARBA" id="ARBA00022490"/>
    </source>
</evidence>
<comment type="caution">
    <text evidence="8">The sequence shown here is derived from an EMBL/GenBank/DDBJ whole genome shotgun (WGS) entry which is preliminary data.</text>
</comment>
<protein>
    <recommendedName>
        <fullName evidence="7">FLZ-type domain-containing protein</fullName>
    </recommendedName>
</protein>